<dbReference type="CDD" id="cd18738">
    <property type="entry name" value="PIN_VapC4-5_FitB-like"/>
    <property type="match status" value="1"/>
</dbReference>
<evidence type="ECO:0000256" key="2">
    <source>
        <dbReference type="ARBA" id="ARBA00022649"/>
    </source>
</evidence>
<proteinExistence type="inferred from homology"/>
<evidence type="ECO:0000256" key="3">
    <source>
        <dbReference type="ARBA" id="ARBA00022722"/>
    </source>
</evidence>
<dbReference type="Gene3D" id="3.40.50.1010">
    <property type="entry name" value="5'-nuclease"/>
    <property type="match status" value="1"/>
</dbReference>
<organism evidence="9 10">
    <name type="scientific">Faucicola osloensis</name>
    <name type="common">Moraxella osloensis</name>
    <dbReference type="NCBI Taxonomy" id="34062"/>
    <lineage>
        <taxon>Bacteria</taxon>
        <taxon>Pseudomonadati</taxon>
        <taxon>Pseudomonadota</taxon>
        <taxon>Gammaproteobacteria</taxon>
        <taxon>Moraxellales</taxon>
        <taxon>Moraxellaceae</taxon>
        <taxon>Faucicola</taxon>
    </lineage>
</organism>
<evidence type="ECO:0000256" key="1">
    <source>
        <dbReference type="ARBA" id="ARBA00001946"/>
    </source>
</evidence>
<protein>
    <submittedName>
        <fullName evidence="9">Nucleotide-binding protein</fullName>
    </submittedName>
</protein>
<comment type="caution">
    <text evidence="9">The sequence shown here is derived from an EMBL/GenBank/DDBJ whole genome shotgun (WGS) entry which is preliminary data.</text>
</comment>
<dbReference type="GO" id="GO:0046872">
    <property type="term" value="F:metal ion binding"/>
    <property type="evidence" value="ECO:0007669"/>
    <property type="project" value="UniProtKB-KW"/>
</dbReference>
<evidence type="ECO:0000256" key="6">
    <source>
        <dbReference type="ARBA" id="ARBA00022842"/>
    </source>
</evidence>
<dbReference type="Pfam" id="PF01850">
    <property type="entry name" value="PIN"/>
    <property type="match status" value="1"/>
</dbReference>
<dbReference type="AlphaFoldDB" id="A0A2I1RGB1"/>
<evidence type="ECO:0000256" key="7">
    <source>
        <dbReference type="ARBA" id="ARBA00038093"/>
    </source>
</evidence>
<sequence length="130" mass="15008">MPCVMSGKIMQLIDTNIIIYYLNGNPKISDFFKNQQGQIAISMITVAEILSYPYDEMERAKIERFLKNRFIWFDVTEMVVFKTGRLRGQKKIKTPDAIIASTALCHNLTLVTRNIKDFDHLPLILVNPID</sequence>
<dbReference type="GO" id="GO:0004518">
    <property type="term" value="F:nuclease activity"/>
    <property type="evidence" value="ECO:0007669"/>
    <property type="project" value="UniProtKB-KW"/>
</dbReference>
<dbReference type="SUPFAM" id="SSF88723">
    <property type="entry name" value="PIN domain-like"/>
    <property type="match status" value="1"/>
</dbReference>
<comment type="similarity">
    <text evidence="7">Belongs to the PINc/VapC protein family.</text>
</comment>
<keyword evidence="4" id="KW-0479">Metal-binding</keyword>
<dbReference type="EMBL" id="PKJS01000012">
    <property type="protein sequence ID" value="PKZ68163.1"/>
    <property type="molecule type" value="Genomic_DNA"/>
</dbReference>
<dbReference type="InterPro" id="IPR002716">
    <property type="entry name" value="PIN_dom"/>
</dbReference>
<name>A0A2I1RGB1_FAUOS</name>
<evidence type="ECO:0000259" key="8">
    <source>
        <dbReference type="Pfam" id="PF01850"/>
    </source>
</evidence>
<feature type="domain" description="PIN" evidence="8">
    <location>
        <begin position="12"/>
        <end position="120"/>
    </location>
</feature>
<evidence type="ECO:0000256" key="4">
    <source>
        <dbReference type="ARBA" id="ARBA00022723"/>
    </source>
</evidence>
<gene>
    <name evidence="9" type="ORF">CYJ96_09505</name>
</gene>
<reference evidence="9 10" key="1">
    <citation type="submission" date="2017-12" db="EMBL/GenBank/DDBJ databases">
        <title>Phylogenetic diversity of female urinary microbiome.</title>
        <authorList>
            <person name="Thomas-White K."/>
            <person name="Wolfe A.J."/>
        </authorList>
    </citation>
    <scope>NUCLEOTIDE SEQUENCE [LARGE SCALE GENOMIC DNA]</scope>
    <source>
        <strain evidence="9 10">UMB0416</strain>
    </source>
</reference>
<keyword evidence="5" id="KW-0378">Hydrolase</keyword>
<keyword evidence="2" id="KW-1277">Toxin-antitoxin system</keyword>
<comment type="cofactor">
    <cofactor evidence="1">
        <name>Mg(2+)</name>
        <dbReference type="ChEBI" id="CHEBI:18420"/>
    </cofactor>
</comment>
<accession>A0A2I1RGB1</accession>
<dbReference type="PANTHER" id="PTHR33653">
    <property type="entry name" value="RIBONUCLEASE VAPC2"/>
    <property type="match status" value="1"/>
</dbReference>
<dbReference type="InterPro" id="IPR029060">
    <property type="entry name" value="PIN-like_dom_sf"/>
</dbReference>
<keyword evidence="3" id="KW-0540">Nuclease</keyword>
<dbReference type="PANTHER" id="PTHR33653:SF1">
    <property type="entry name" value="RIBONUCLEASE VAPC2"/>
    <property type="match status" value="1"/>
</dbReference>
<dbReference type="Proteomes" id="UP000234914">
    <property type="component" value="Unassembled WGS sequence"/>
</dbReference>
<evidence type="ECO:0000313" key="9">
    <source>
        <dbReference type="EMBL" id="PKZ68163.1"/>
    </source>
</evidence>
<evidence type="ECO:0000256" key="5">
    <source>
        <dbReference type="ARBA" id="ARBA00022801"/>
    </source>
</evidence>
<evidence type="ECO:0000313" key="10">
    <source>
        <dbReference type="Proteomes" id="UP000234914"/>
    </source>
</evidence>
<dbReference type="InterPro" id="IPR050556">
    <property type="entry name" value="Type_II_TA_system_RNase"/>
</dbReference>
<keyword evidence="6" id="KW-0460">Magnesium</keyword>
<dbReference type="GO" id="GO:0016787">
    <property type="term" value="F:hydrolase activity"/>
    <property type="evidence" value="ECO:0007669"/>
    <property type="project" value="UniProtKB-KW"/>
</dbReference>